<name>A0A6A7C001_9PEZI</name>
<feature type="transmembrane region" description="Helical" evidence="2">
    <location>
        <begin position="83"/>
        <end position="111"/>
    </location>
</feature>
<evidence type="ECO:0000256" key="1">
    <source>
        <dbReference type="SAM" id="MobiDB-lite"/>
    </source>
</evidence>
<keyword evidence="2" id="KW-1133">Transmembrane helix</keyword>
<dbReference type="SUPFAM" id="SSF89372">
    <property type="entry name" value="Fucose-specific lectin"/>
    <property type="match status" value="1"/>
</dbReference>
<dbReference type="AlphaFoldDB" id="A0A6A7C001"/>
<evidence type="ECO:0000313" key="4">
    <source>
        <dbReference type="Proteomes" id="UP000799421"/>
    </source>
</evidence>
<feature type="compositionally biased region" description="Polar residues" evidence="1">
    <location>
        <begin position="1"/>
        <end position="12"/>
    </location>
</feature>
<keyword evidence="2" id="KW-0812">Transmembrane</keyword>
<evidence type="ECO:0000256" key="2">
    <source>
        <dbReference type="SAM" id="Phobius"/>
    </source>
</evidence>
<evidence type="ECO:0008006" key="5">
    <source>
        <dbReference type="Google" id="ProtNLM"/>
    </source>
</evidence>
<reference evidence="3" key="1">
    <citation type="journal article" date="2020" name="Stud. Mycol.">
        <title>101 Dothideomycetes genomes: a test case for predicting lifestyles and emergence of pathogens.</title>
        <authorList>
            <person name="Haridas S."/>
            <person name="Albert R."/>
            <person name="Binder M."/>
            <person name="Bloem J."/>
            <person name="Labutti K."/>
            <person name="Salamov A."/>
            <person name="Andreopoulos B."/>
            <person name="Baker S."/>
            <person name="Barry K."/>
            <person name="Bills G."/>
            <person name="Bluhm B."/>
            <person name="Cannon C."/>
            <person name="Castanera R."/>
            <person name="Culley D."/>
            <person name="Daum C."/>
            <person name="Ezra D."/>
            <person name="Gonzalez J."/>
            <person name="Henrissat B."/>
            <person name="Kuo A."/>
            <person name="Liang C."/>
            <person name="Lipzen A."/>
            <person name="Lutzoni F."/>
            <person name="Magnuson J."/>
            <person name="Mondo S."/>
            <person name="Nolan M."/>
            <person name="Ohm R."/>
            <person name="Pangilinan J."/>
            <person name="Park H.-J."/>
            <person name="Ramirez L."/>
            <person name="Alfaro M."/>
            <person name="Sun H."/>
            <person name="Tritt A."/>
            <person name="Yoshinaga Y."/>
            <person name="Zwiers L.-H."/>
            <person name="Turgeon B."/>
            <person name="Goodwin S."/>
            <person name="Spatafora J."/>
            <person name="Crous P."/>
            <person name="Grigoriev I."/>
        </authorList>
    </citation>
    <scope>NUCLEOTIDE SEQUENCE</scope>
    <source>
        <strain evidence="3">CBS 480.64</strain>
    </source>
</reference>
<dbReference type="Proteomes" id="UP000799421">
    <property type="component" value="Unassembled WGS sequence"/>
</dbReference>
<feature type="region of interest" description="Disordered" evidence="1">
    <location>
        <begin position="1"/>
        <end position="79"/>
    </location>
</feature>
<keyword evidence="2" id="KW-0472">Membrane</keyword>
<feature type="compositionally biased region" description="Basic and acidic residues" evidence="1">
    <location>
        <begin position="24"/>
        <end position="42"/>
    </location>
</feature>
<feature type="region of interest" description="Disordered" evidence="1">
    <location>
        <begin position="112"/>
        <end position="168"/>
    </location>
</feature>
<accession>A0A6A7C001</accession>
<feature type="compositionally biased region" description="Polar residues" evidence="1">
    <location>
        <begin position="63"/>
        <end position="77"/>
    </location>
</feature>
<gene>
    <name evidence="3" type="ORF">K470DRAFT_264738</name>
</gene>
<keyword evidence="4" id="KW-1185">Reference proteome</keyword>
<dbReference type="Gene3D" id="2.120.10.70">
    <property type="entry name" value="Fucose-specific lectin"/>
    <property type="match status" value="1"/>
</dbReference>
<protein>
    <recommendedName>
        <fullName evidence="5">Fucose-specific lectin</fullName>
    </recommendedName>
</protein>
<organism evidence="3 4">
    <name type="scientific">Piedraia hortae CBS 480.64</name>
    <dbReference type="NCBI Taxonomy" id="1314780"/>
    <lineage>
        <taxon>Eukaryota</taxon>
        <taxon>Fungi</taxon>
        <taxon>Dikarya</taxon>
        <taxon>Ascomycota</taxon>
        <taxon>Pezizomycotina</taxon>
        <taxon>Dothideomycetes</taxon>
        <taxon>Dothideomycetidae</taxon>
        <taxon>Capnodiales</taxon>
        <taxon>Piedraiaceae</taxon>
        <taxon>Piedraia</taxon>
    </lineage>
</organism>
<evidence type="ECO:0000313" key="3">
    <source>
        <dbReference type="EMBL" id="KAF2860078.1"/>
    </source>
</evidence>
<feature type="compositionally biased region" description="Low complexity" evidence="1">
    <location>
        <begin position="127"/>
        <end position="156"/>
    </location>
</feature>
<dbReference type="EMBL" id="MU005985">
    <property type="protein sequence ID" value="KAF2860078.1"/>
    <property type="molecule type" value="Genomic_DNA"/>
</dbReference>
<proteinExistence type="predicted"/>
<sequence>MDANGPLQTRPASTHAPIPVTSEPAEKETDLNSKPAEKELDPTRSGPIPVEESSEKEVVNSNTYQDHSTSGTSSGQPRNRKRIFGLPSLCFALLVLLLLATGLSVGLGVALSRKKSSHPPPPPPSPTSTSITTPSPSPSSTSTPPSSTSSTSTLPTAKHLNCASNPPSGRKALNGTGLAFATLSQNQTASSTQTLANLYYSDEETLRVHQLWGNGSWTDNPLPIHTTIFSKSPLAALATTKNNTILWNLFFIDKTQAVQHLTYADPGFTSHATALIDDMSYNRAFADSRAYIGGETGLVVCPAYPNPHTQKEGMVLWYTSNSMTLWQWEYRSDWKPIQTEIKPLEKGVGCYTKVENDVVNLMTVNSSASSWQFYREVFREGFNSSGLEKCEGAFAVDVEEEFLRNDGGLFFVKDGQGGVWGKNLKTEWDCDAFPRGEGSVRVGEKVMLSEGRLDAGTVYNGSGTGDALVFFQDEEGVVLGYERREGGNWVGGVDVLQC</sequence>